<proteinExistence type="predicted"/>
<organism evidence="1">
    <name type="scientific">Arundo donax</name>
    <name type="common">Giant reed</name>
    <name type="synonym">Donax arundinaceus</name>
    <dbReference type="NCBI Taxonomy" id="35708"/>
    <lineage>
        <taxon>Eukaryota</taxon>
        <taxon>Viridiplantae</taxon>
        <taxon>Streptophyta</taxon>
        <taxon>Embryophyta</taxon>
        <taxon>Tracheophyta</taxon>
        <taxon>Spermatophyta</taxon>
        <taxon>Magnoliopsida</taxon>
        <taxon>Liliopsida</taxon>
        <taxon>Poales</taxon>
        <taxon>Poaceae</taxon>
        <taxon>PACMAD clade</taxon>
        <taxon>Arundinoideae</taxon>
        <taxon>Arundineae</taxon>
        <taxon>Arundo</taxon>
    </lineage>
</organism>
<evidence type="ECO:0000313" key="1">
    <source>
        <dbReference type="EMBL" id="JAD57669.1"/>
    </source>
</evidence>
<name>A0A0A9B131_ARUDO</name>
<dbReference type="EMBL" id="GBRH01240226">
    <property type="protein sequence ID" value="JAD57669.1"/>
    <property type="molecule type" value="Transcribed_RNA"/>
</dbReference>
<dbReference type="AlphaFoldDB" id="A0A0A9B131"/>
<reference evidence="1" key="2">
    <citation type="journal article" date="2015" name="Data Brief">
        <title>Shoot transcriptome of the giant reed, Arundo donax.</title>
        <authorList>
            <person name="Barrero R.A."/>
            <person name="Guerrero F.D."/>
            <person name="Moolhuijzen P."/>
            <person name="Goolsby J.A."/>
            <person name="Tidwell J."/>
            <person name="Bellgard S.E."/>
            <person name="Bellgard M.I."/>
        </authorList>
    </citation>
    <scope>NUCLEOTIDE SEQUENCE</scope>
    <source>
        <tissue evidence="1">Shoot tissue taken approximately 20 cm above the soil surface</tissue>
    </source>
</reference>
<accession>A0A0A9B131</accession>
<reference evidence="1" key="1">
    <citation type="submission" date="2014-09" db="EMBL/GenBank/DDBJ databases">
        <authorList>
            <person name="Magalhaes I.L.F."/>
            <person name="Oliveira U."/>
            <person name="Santos F.R."/>
            <person name="Vidigal T.H.D.A."/>
            <person name="Brescovit A.D."/>
            <person name="Santos A.J."/>
        </authorList>
    </citation>
    <scope>NUCLEOTIDE SEQUENCE</scope>
    <source>
        <tissue evidence="1">Shoot tissue taken approximately 20 cm above the soil surface</tissue>
    </source>
</reference>
<sequence length="20" mass="2264">MLRGRAGHCSSKVAYHPVFF</sequence>
<protein>
    <submittedName>
        <fullName evidence="1">Uncharacterized protein</fullName>
    </submittedName>
</protein>